<protein>
    <submittedName>
        <fullName evidence="11">Flagellar biosynthetic protein FliO</fullName>
    </submittedName>
</protein>
<keyword evidence="3" id="KW-1003">Cell membrane</keyword>
<comment type="similarity">
    <text evidence="8">Belongs to the FliO/MopB family.</text>
</comment>
<organism evidence="11 12">
    <name type="scientific">Dongia soli</name>
    <dbReference type="NCBI Taxonomy" id="600628"/>
    <lineage>
        <taxon>Bacteria</taxon>
        <taxon>Pseudomonadati</taxon>
        <taxon>Pseudomonadota</taxon>
        <taxon>Alphaproteobacteria</taxon>
        <taxon>Rhodospirillales</taxon>
        <taxon>Dongiaceae</taxon>
        <taxon>Dongia</taxon>
    </lineage>
</organism>
<keyword evidence="11" id="KW-0966">Cell projection</keyword>
<evidence type="ECO:0000256" key="4">
    <source>
        <dbReference type="ARBA" id="ARBA00022692"/>
    </source>
</evidence>
<dbReference type="PANTHER" id="PTHR38766">
    <property type="entry name" value="FLAGELLAR PROTEIN FLIO"/>
    <property type="match status" value="1"/>
</dbReference>
<feature type="compositionally biased region" description="Basic and acidic residues" evidence="9">
    <location>
        <begin position="111"/>
        <end position="138"/>
    </location>
</feature>
<comment type="subcellular location">
    <subcellularLocation>
        <location evidence="1">Bacterial flagellum basal body</location>
    </subcellularLocation>
    <subcellularLocation>
        <location evidence="2">Cell membrane</location>
    </subcellularLocation>
</comment>
<keyword evidence="4 10" id="KW-0812">Transmembrane</keyword>
<dbReference type="InterPro" id="IPR022781">
    <property type="entry name" value="Flagellar_biosynth_FliO"/>
</dbReference>
<evidence type="ECO:0000256" key="8">
    <source>
        <dbReference type="ARBA" id="ARBA00037937"/>
    </source>
</evidence>
<evidence type="ECO:0000313" key="12">
    <source>
        <dbReference type="Proteomes" id="UP001279642"/>
    </source>
</evidence>
<keyword evidence="6 10" id="KW-0472">Membrane</keyword>
<dbReference type="RefSeq" id="WP_320507736.1">
    <property type="nucleotide sequence ID" value="NZ_JAXCLW010000002.1"/>
</dbReference>
<dbReference type="Proteomes" id="UP001279642">
    <property type="component" value="Unassembled WGS sequence"/>
</dbReference>
<evidence type="ECO:0000256" key="3">
    <source>
        <dbReference type="ARBA" id="ARBA00022475"/>
    </source>
</evidence>
<feature type="compositionally biased region" description="Polar residues" evidence="9">
    <location>
        <begin position="90"/>
        <end position="99"/>
    </location>
</feature>
<evidence type="ECO:0000256" key="10">
    <source>
        <dbReference type="SAM" id="Phobius"/>
    </source>
</evidence>
<feature type="transmembrane region" description="Helical" evidence="10">
    <location>
        <begin position="6"/>
        <end position="27"/>
    </location>
</feature>
<evidence type="ECO:0000256" key="2">
    <source>
        <dbReference type="ARBA" id="ARBA00004236"/>
    </source>
</evidence>
<sequence>MEVDSYLRFILALLLVLGLLALAAWLLRRSGYGTRLGRSRRLAAVESLTLGPRHRLMLIRRDGIEHLLLLGPHGDIVVERNITPYGASQAVTQAQSGSTDMPDANFADLLRGAREHGQRENPSDETTARDSHSRKDQS</sequence>
<keyword evidence="5 10" id="KW-1133">Transmembrane helix</keyword>
<dbReference type="PANTHER" id="PTHR38766:SF1">
    <property type="entry name" value="FLAGELLAR PROTEIN FLIO"/>
    <property type="match status" value="1"/>
</dbReference>
<proteinExistence type="inferred from homology"/>
<comment type="caution">
    <text evidence="11">The sequence shown here is derived from an EMBL/GenBank/DDBJ whole genome shotgun (WGS) entry which is preliminary data.</text>
</comment>
<accession>A0ABU5EA52</accession>
<keyword evidence="12" id="KW-1185">Reference proteome</keyword>
<evidence type="ECO:0000256" key="7">
    <source>
        <dbReference type="ARBA" id="ARBA00023143"/>
    </source>
</evidence>
<feature type="region of interest" description="Disordered" evidence="9">
    <location>
        <begin position="90"/>
        <end position="138"/>
    </location>
</feature>
<keyword evidence="11" id="KW-0969">Cilium</keyword>
<dbReference type="InterPro" id="IPR052205">
    <property type="entry name" value="FliO/MopB"/>
</dbReference>
<gene>
    <name evidence="11" type="ORF">SMD27_07435</name>
</gene>
<reference evidence="11 12" key="1">
    <citation type="journal article" date="2016" name="Antonie Van Leeuwenhoek">
        <title>Dongia soli sp. nov., isolated from soil from Dokdo, Korea.</title>
        <authorList>
            <person name="Kim D.U."/>
            <person name="Lee H."/>
            <person name="Kim H."/>
            <person name="Kim S.G."/>
            <person name="Ka J.O."/>
        </authorList>
    </citation>
    <scope>NUCLEOTIDE SEQUENCE [LARGE SCALE GENOMIC DNA]</scope>
    <source>
        <strain evidence="11 12">D78</strain>
    </source>
</reference>
<evidence type="ECO:0000256" key="5">
    <source>
        <dbReference type="ARBA" id="ARBA00022989"/>
    </source>
</evidence>
<dbReference type="EMBL" id="JAXCLW010000002">
    <property type="protein sequence ID" value="MDY0882669.1"/>
    <property type="molecule type" value="Genomic_DNA"/>
</dbReference>
<evidence type="ECO:0000256" key="6">
    <source>
        <dbReference type="ARBA" id="ARBA00023136"/>
    </source>
</evidence>
<evidence type="ECO:0000256" key="9">
    <source>
        <dbReference type="SAM" id="MobiDB-lite"/>
    </source>
</evidence>
<keyword evidence="7" id="KW-0975">Bacterial flagellum</keyword>
<evidence type="ECO:0000256" key="1">
    <source>
        <dbReference type="ARBA" id="ARBA00004117"/>
    </source>
</evidence>
<evidence type="ECO:0000313" key="11">
    <source>
        <dbReference type="EMBL" id="MDY0882669.1"/>
    </source>
</evidence>
<name>A0ABU5EA52_9PROT</name>
<keyword evidence="11" id="KW-0282">Flagellum</keyword>
<dbReference type="Pfam" id="PF04347">
    <property type="entry name" value="FliO"/>
    <property type="match status" value="1"/>
</dbReference>